<dbReference type="PROSITE" id="PS50166">
    <property type="entry name" value="IMPORTIN_B_NT"/>
    <property type="match status" value="1"/>
</dbReference>
<dbReference type="InterPro" id="IPR057942">
    <property type="entry name" value="TPR_TNPO3_IPO13_3rd"/>
</dbReference>
<dbReference type="InterPro" id="IPR001494">
    <property type="entry name" value="Importin-beta_N"/>
</dbReference>
<dbReference type="OMA" id="LECITSW"/>
<proteinExistence type="predicted"/>
<dbReference type="InterPro" id="IPR051345">
    <property type="entry name" value="Importin_beta-like_NTR"/>
</dbReference>
<evidence type="ECO:0000259" key="1">
    <source>
        <dbReference type="PROSITE" id="PS50166"/>
    </source>
</evidence>
<dbReference type="InterPro" id="IPR016024">
    <property type="entry name" value="ARM-type_fold"/>
</dbReference>
<protein>
    <submittedName>
        <fullName evidence="2">ARM repeat-containing protein</fullName>
    </submittedName>
</protein>
<dbReference type="Gene3D" id="1.25.10.10">
    <property type="entry name" value="Leucine-rich Repeat Variant"/>
    <property type="match status" value="1"/>
</dbReference>
<accession>A0A139APX0</accession>
<dbReference type="InterPro" id="IPR011989">
    <property type="entry name" value="ARM-like"/>
</dbReference>
<dbReference type="Pfam" id="PF24138">
    <property type="entry name" value="TPR_TNPO3_IPO13_2nd"/>
    <property type="match status" value="1"/>
</dbReference>
<dbReference type="SMART" id="SM00913">
    <property type="entry name" value="IBN_N"/>
    <property type="match status" value="1"/>
</dbReference>
<dbReference type="Pfam" id="PF24140">
    <property type="entry name" value="TPR_TNPO3_IPO13_3rd"/>
    <property type="match status" value="1"/>
</dbReference>
<gene>
    <name evidence="2" type="ORF">M427DRAFT_53514</name>
</gene>
<name>A0A139APX0_GONPJ</name>
<reference evidence="2 3" key="1">
    <citation type="journal article" date="2015" name="Genome Biol. Evol.">
        <title>Phylogenomic analyses indicate that early fungi evolved digesting cell walls of algal ancestors of land plants.</title>
        <authorList>
            <person name="Chang Y."/>
            <person name="Wang S."/>
            <person name="Sekimoto S."/>
            <person name="Aerts A.L."/>
            <person name="Choi C."/>
            <person name="Clum A."/>
            <person name="LaButti K.M."/>
            <person name="Lindquist E.A."/>
            <person name="Yee Ngan C."/>
            <person name="Ohm R.A."/>
            <person name="Salamov A.A."/>
            <person name="Grigoriev I.V."/>
            <person name="Spatafora J.W."/>
            <person name="Berbee M.L."/>
        </authorList>
    </citation>
    <scope>NUCLEOTIDE SEQUENCE [LARGE SCALE GENOMIC DNA]</scope>
    <source>
        <strain evidence="2 3">JEL478</strain>
    </source>
</reference>
<organism evidence="2 3">
    <name type="scientific">Gonapodya prolifera (strain JEL478)</name>
    <name type="common">Monoblepharis prolifera</name>
    <dbReference type="NCBI Taxonomy" id="1344416"/>
    <lineage>
        <taxon>Eukaryota</taxon>
        <taxon>Fungi</taxon>
        <taxon>Fungi incertae sedis</taxon>
        <taxon>Chytridiomycota</taxon>
        <taxon>Chytridiomycota incertae sedis</taxon>
        <taxon>Monoblepharidomycetes</taxon>
        <taxon>Monoblepharidales</taxon>
        <taxon>Gonapodyaceae</taxon>
        <taxon>Gonapodya</taxon>
    </lineage>
</organism>
<dbReference type="Pfam" id="PF03810">
    <property type="entry name" value="IBN_N"/>
    <property type="match status" value="1"/>
</dbReference>
<dbReference type="InterPro" id="IPR057941">
    <property type="entry name" value="TPR_TNPO3_IPO13_2nd"/>
</dbReference>
<dbReference type="AlphaFoldDB" id="A0A139APX0"/>
<dbReference type="Pfam" id="PF08389">
    <property type="entry name" value="Xpo1"/>
    <property type="match status" value="1"/>
</dbReference>
<dbReference type="STRING" id="1344416.A0A139APX0"/>
<dbReference type="Pfam" id="PF24139">
    <property type="entry name" value="TPR_TNPO3_IPO13_4th"/>
    <property type="match status" value="1"/>
</dbReference>
<dbReference type="InterPro" id="IPR058537">
    <property type="entry name" value="TPR_TNPO3_IPO13_4th"/>
</dbReference>
<dbReference type="PANTHER" id="PTHR12363">
    <property type="entry name" value="TRANSPORTIN 3 AND IMPORTIN 13"/>
    <property type="match status" value="1"/>
</dbReference>
<dbReference type="GO" id="GO:0006606">
    <property type="term" value="P:protein import into nucleus"/>
    <property type="evidence" value="ECO:0007669"/>
    <property type="project" value="TreeGrafter"/>
</dbReference>
<keyword evidence="3" id="KW-1185">Reference proteome</keyword>
<feature type="domain" description="Importin N-terminal" evidence="1">
    <location>
        <begin position="39"/>
        <end position="106"/>
    </location>
</feature>
<dbReference type="PANTHER" id="PTHR12363:SF53">
    <property type="entry name" value="MRNA TRANSPORT REGULATOR MTR10"/>
    <property type="match status" value="1"/>
</dbReference>
<dbReference type="Proteomes" id="UP000070544">
    <property type="component" value="Unassembled WGS sequence"/>
</dbReference>
<dbReference type="SUPFAM" id="SSF48371">
    <property type="entry name" value="ARM repeat"/>
    <property type="match status" value="1"/>
</dbReference>
<evidence type="ECO:0000313" key="3">
    <source>
        <dbReference type="Proteomes" id="UP000070544"/>
    </source>
</evidence>
<dbReference type="InterPro" id="IPR013598">
    <property type="entry name" value="Exportin-1/Importin-b-like"/>
</dbReference>
<dbReference type="GO" id="GO:0031267">
    <property type="term" value="F:small GTPase binding"/>
    <property type="evidence" value="ECO:0007669"/>
    <property type="project" value="InterPro"/>
</dbReference>
<dbReference type="EMBL" id="KQ965741">
    <property type="protein sequence ID" value="KXS18553.1"/>
    <property type="molecule type" value="Genomic_DNA"/>
</dbReference>
<dbReference type="OrthoDB" id="435593at2759"/>
<evidence type="ECO:0000313" key="2">
    <source>
        <dbReference type="EMBL" id="KXS18553.1"/>
    </source>
</evidence>
<dbReference type="GO" id="GO:0005737">
    <property type="term" value="C:cytoplasm"/>
    <property type="evidence" value="ECO:0007669"/>
    <property type="project" value="TreeGrafter"/>
</dbReference>
<sequence length="971" mass="107324">MMSSASSLTLAPPMADLAGKVVAALNTLYHGDKNGKREADLFLEDFQKTPEAWSISAHLLSDPSSSTDVQYFAAQTLRTKIIYDFKPLPQAERSSLRPTLFHFLRAPFPAGVTRQLAVGLADLAVQQREWEDPVGDVVAEFGAAAGTAGAGDDRVGRDGEVLLEWLAALAEEFYDSRIPMEKKELSARQDQVMMKHSGEVLQLLMTFFAKAGNASPLALRVFTCLKAWIYSGDIPLHLIHPPSPLCDLLFDALPSDALFDAAVDALEEIIHRSRDATKHGPLVARIHQKLAELAPRLELDRDDSERMRGYARVFTEAGTSYVKLIAARWEEESQLVECVLRCAAASDTEVAKVTFQFWYELARFAADDPQLRARCAPVYRHLIGAMVGHIHYPRDASGWTAQDRDDFREFRHEMGDVLKDCCVVLGPVEALGVPFQILCRYAGAGADGTPGGATPAPLAADTPWPDVEAPLFALRALGAKVPATEATIMPRIMSMIPHLPNHPKVRYAAVLVIGRYAEWTARNPSFIPWQLTYVCGGFEGADQDLKSAATQSYLFLCESCGEHLVPHIDELSKFYHTVVSTLSSDDRVRLTEAMSNIVAALPLSQQQGRLQDFCLPIARRLHEIAEVGVPQGQEEERAVLIEASDLVDQYNTYVKTATTDPPNPTDPHPGVEVLRQLWPVITTLLAKFGATRLSRALCRLLVGTMRTYRAFLLPLLPEIINRAVALYEATQFPCYLWVCKTAIDVYGVEGSAEGSSMVELFRTVSRTTFVIIQQSKLSDVSDDIEEYFMTATVAIKKLPTAFLPNVDLVLSVFQCGIHCLHSEHPEASLEVLTFFGKLFHQLSPNVIPFPAIVEPVKDALRPQMPAFTGMLVQALLVTLPRDNVREVADLLKAMNEVFPGETLRWVEAMITSIPEGHAVPDEKAEFVSKVATSISENPPRTLQHAVQDFSASYRRRNLSARVRRGTGGDRT</sequence>